<protein>
    <submittedName>
        <fullName evidence="6">Mono/diheme cytochrome c family protein</fullName>
    </submittedName>
</protein>
<dbReference type="Pfam" id="PF00034">
    <property type="entry name" value="Cytochrom_C"/>
    <property type="match status" value="1"/>
</dbReference>
<evidence type="ECO:0000313" key="6">
    <source>
        <dbReference type="EMBL" id="MET3794496.1"/>
    </source>
</evidence>
<evidence type="ECO:0000313" key="7">
    <source>
        <dbReference type="Proteomes" id="UP001549076"/>
    </source>
</evidence>
<dbReference type="Proteomes" id="UP001549076">
    <property type="component" value="Unassembled WGS sequence"/>
</dbReference>
<dbReference type="InterPro" id="IPR009056">
    <property type="entry name" value="Cyt_c-like_dom"/>
</dbReference>
<name>A0ABV2N6Q7_9HYPH</name>
<organism evidence="6 7">
    <name type="scientific">Aquamicrobium terrae</name>
    <dbReference type="NCBI Taxonomy" id="1324945"/>
    <lineage>
        <taxon>Bacteria</taxon>
        <taxon>Pseudomonadati</taxon>
        <taxon>Pseudomonadota</taxon>
        <taxon>Alphaproteobacteria</taxon>
        <taxon>Hyphomicrobiales</taxon>
        <taxon>Phyllobacteriaceae</taxon>
        <taxon>Aquamicrobium</taxon>
    </lineage>
</organism>
<feature type="domain" description="Cytochrome c" evidence="5">
    <location>
        <begin position="5"/>
        <end position="117"/>
    </location>
</feature>
<gene>
    <name evidence="6" type="ORF">ABID37_004736</name>
</gene>
<sequence>MATANEVDAGRAIFETGVGVTARIMGMDLPGTGFACRRCHGLDGAGGREGATVMPAIGWDKLAAPVASRPAYTPELFRKALETGISPSGRALDAAMPRYRLDGAQADALMAYLMALPAIERRGIEADAVHLGVLSTPRSQALASAYAGALEQALAERIPAHGIFGRTVKVRPVGVAAGTDLKTAVERSPVVAMIGLAPADSGLIADLLGDGMPVLFPFFPLAGTEDRDLAHGLMADWPAVADAIALRIKADGRSDLILAAGDAGDGRLAALAAALTRAGVSYRLGDDLSVGMASTVLLLPRPGAADAWITRLRRDAVLYGMAEDFVALRVRLNGAGIRYRLAVQGTSVASMAATAQLGALEAHALMAADLLHGLLLSAGRDLRRATLLAGFRNLRRQAAPNLLLDYATHPGSGTAAVEFIVE</sequence>
<keyword evidence="1 4" id="KW-0349">Heme</keyword>
<evidence type="ECO:0000256" key="2">
    <source>
        <dbReference type="ARBA" id="ARBA00022723"/>
    </source>
</evidence>
<dbReference type="InterPro" id="IPR036909">
    <property type="entry name" value="Cyt_c-like_dom_sf"/>
</dbReference>
<keyword evidence="3 4" id="KW-0408">Iron</keyword>
<keyword evidence="2 4" id="KW-0479">Metal-binding</keyword>
<dbReference type="Gene3D" id="1.10.760.10">
    <property type="entry name" value="Cytochrome c-like domain"/>
    <property type="match status" value="1"/>
</dbReference>
<evidence type="ECO:0000259" key="5">
    <source>
        <dbReference type="PROSITE" id="PS51007"/>
    </source>
</evidence>
<dbReference type="RefSeq" id="WP_354199316.1">
    <property type="nucleotide sequence ID" value="NZ_JBEPML010000025.1"/>
</dbReference>
<comment type="caution">
    <text evidence="6">The sequence shown here is derived from an EMBL/GenBank/DDBJ whole genome shotgun (WGS) entry which is preliminary data.</text>
</comment>
<accession>A0ABV2N6Q7</accession>
<evidence type="ECO:0000256" key="3">
    <source>
        <dbReference type="ARBA" id="ARBA00023004"/>
    </source>
</evidence>
<evidence type="ECO:0000256" key="4">
    <source>
        <dbReference type="PROSITE-ProRule" id="PRU00433"/>
    </source>
</evidence>
<keyword evidence="7" id="KW-1185">Reference proteome</keyword>
<dbReference type="PROSITE" id="PS51007">
    <property type="entry name" value="CYTC"/>
    <property type="match status" value="1"/>
</dbReference>
<evidence type="ECO:0000256" key="1">
    <source>
        <dbReference type="ARBA" id="ARBA00022617"/>
    </source>
</evidence>
<dbReference type="EMBL" id="JBEPML010000025">
    <property type="protein sequence ID" value="MET3794496.1"/>
    <property type="molecule type" value="Genomic_DNA"/>
</dbReference>
<reference evidence="6 7" key="1">
    <citation type="submission" date="2024-06" db="EMBL/GenBank/DDBJ databases">
        <title>Genomic Encyclopedia of Type Strains, Phase IV (KMG-IV): sequencing the most valuable type-strain genomes for metagenomic binning, comparative biology and taxonomic classification.</title>
        <authorList>
            <person name="Goeker M."/>
        </authorList>
    </citation>
    <scope>NUCLEOTIDE SEQUENCE [LARGE SCALE GENOMIC DNA]</scope>
    <source>
        <strain evidence="6 7">DSM 27865</strain>
    </source>
</reference>
<dbReference type="SUPFAM" id="SSF46626">
    <property type="entry name" value="Cytochrome c"/>
    <property type="match status" value="1"/>
</dbReference>
<proteinExistence type="predicted"/>